<evidence type="ECO:0000256" key="1">
    <source>
        <dbReference type="ARBA" id="ARBA00004141"/>
    </source>
</evidence>
<comment type="function">
    <text evidence="11 12">Key component of the proton channel; it plays a direct role in the translocation of protons across the membrane.</text>
</comment>
<dbReference type="CDD" id="cd00310">
    <property type="entry name" value="ATP-synt_Fo_a_6"/>
    <property type="match status" value="1"/>
</dbReference>
<evidence type="ECO:0000256" key="6">
    <source>
        <dbReference type="ARBA" id="ARBA00022781"/>
    </source>
</evidence>
<keyword evidence="14" id="KW-1185">Reference proteome</keyword>
<dbReference type="InterPro" id="IPR035908">
    <property type="entry name" value="F0_ATP_A_sf"/>
</dbReference>
<dbReference type="RefSeq" id="WP_045922927.1">
    <property type="nucleotide sequence ID" value="NZ_JAAEDZ010000001.1"/>
</dbReference>
<proteinExistence type="inferred from homology"/>
<keyword evidence="5 11" id="KW-0812">Transmembrane</keyword>
<keyword evidence="10 11" id="KW-0066">ATP synthesis</keyword>
<protein>
    <recommendedName>
        <fullName evidence="11 12">ATP synthase subunit a</fullName>
    </recommendedName>
    <alternativeName>
        <fullName evidence="11">ATP synthase F0 sector subunit a</fullName>
    </alternativeName>
    <alternativeName>
        <fullName evidence="11">F-ATPase subunit 6</fullName>
    </alternativeName>
</protein>
<dbReference type="Pfam" id="PF00119">
    <property type="entry name" value="ATP-synt_A"/>
    <property type="match status" value="1"/>
</dbReference>
<dbReference type="PANTHER" id="PTHR42823">
    <property type="entry name" value="ATP SYNTHASE SUBUNIT A, CHLOROPLASTIC"/>
    <property type="match status" value="1"/>
</dbReference>
<evidence type="ECO:0000313" key="13">
    <source>
        <dbReference type="EMBL" id="KJY48663.1"/>
    </source>
</evidence>
<dbReference type="InterPro" id="IPR000568">
    <property type="entry name" value="ATP_synth_F0_asu"/>
</dbReference>
<name>A0A0F4KRI8_9LACO</name>
<dbReference type="GO" id="GO:0005886">
    <property type="term" value="C:plasma membrane"/>
    <property type="evidence" value="ECO:0007669"/>
    <property type="project" value="UniProtKB-SubCell"/>
</dbReference>
<comment type="similarity">
    <text evidence="2 11 12">Belongs to the ATPase A chain family.</text>
</comment>
<evidence type="ECO:0000256" key="5">
    <source>
        <dbReference type="ARBA" id="ARBA00022692"/>
    </source>
</evidence>
<dbReference type="Proteomes" id="UP000033695">
    <property type="component" value="Unassembled WGS sequence"/>
</dbReference>
<reference evidence="13 14" key="1">
    <citation type="submission" date="2014-12" db="EMBL/GenBank/DDBJ databases">
        <title>Comparative genomics of the lactic acid bacteria isolated from the honey bee gut.</title>
        <authorList>
            <person name="Ellegaard K.M."/>
            <person name="Tamarit D."/>
            <person name="Javelind E."/>
            <person name="Olofsson T."/>
            <person name="Andersson S.G."/>
            <person name="Vasquez A."/>
        </authorList>
    </citation>
    <scope>NUCLEOTIDE SEQUENCE [LARGE SCALE GENOMIC DNA]</scope>
    <source>
        <strain evidence="13 14">Hon2</strain>
    </source>
</reference>
<evidence type="ECO:0000256" key="7">
    <source>
        <dbReference type="ARBA" id="ARBA00022989"/>
    </source>
</evidence>
<dbReference type="GO" id="GO:0045259">
    <property type="term" value="C:proton-transporting ATP synthase complex"/>
    <property type="evidence" value="ECO:0007669"/>
    <property type="project" value="UniProtKB-KW"/>
</dbReference>
<comment type="subcellular location">
    <subcellularLocation>
        <location evidence="11 12">Cell membrane</location>
        <topology evidence="11 12">Multi-pass membrane protein</topology>
    </subcellularLocation>
    <subcellularLocation>
        <location evidence="1">Membrane</location>
        <topology evidence="1">Multi-pass membrane protein</topology>
    </subcellularLocation>
</comment>
<keyword evidence="6 11" id="KW-0375">Hydrogen ion transport</keyword>
<dbReference type="AlphaFoldDB" id="A0A0F4KRI8"/>
<dbReference type="PROSITE" id="PS00449">
    <property type="entry name" value="ATPASE_A"/>
    <property type="match status" value="1"/>
</dbReference>
<comment type="caution">
    <text evidence="13">The sequence shown here is derived from an EMBL/GenBank/DDBJ whole genome shotgun (WGS) entry which is preliminary data.</text>
</comment>
<feature type="transmembrane region" description="Helical" evidence="11">
    <location>
        <begin position="180"/>
        <end position="198"/>
    </location>
</feature>
<feature type="transmembrane region" description="Helical" evidence="11">
    <location>
        <begin position="76"/>
        <end position="95"/>
    </location>
</feature>
<evidence type="ECO:0000256" key="10">
    <source>
        <dbReference type="ARBA" id="ARBA00023310"/>
    </source>
</evidence>
<dbReference type="HOGENOM" id="CLU_041018_2_3_9"/>
<organism evidence="13 14">
    <name type="scientific">Bombilactobacillus mellis</name>
    <dbReference type="NCBI Taxonomy" id="1218508"/>
    <lineage>
        <taxon>Bacteria</taxon>
        <taxon>Bacillati</taxon>
        <taxon>Bacillota</taxon>
        <taxon>Bacilli</taxon>
        <taxon>Lactobacillales</taxon>
        <taxon>Lactobacillaceae</taxon>
        <taxon>Bombilactobacillus</taxon>
    </lineage>
</organism>
<evidence type="ECO:0000256" key="3">
    <source>
        <dbReference type="ARBA" id="ARBA00022448"/>
    </source>
</evidence>
<evidence type="ECO:0000256" key="2">
    <source>
        <dbReference type="ARBA" id="ARBA00006810"/>
    </source>
</evidence>
<dbReference type="PRINTS" id="PR00123">
    <property type="entry name" value="ATPASEA"/>
</dbReference>
<evidence type="ECO:0000256" key="11">
    <source>
        <dbReference type="HAMAP-Rule" id="MF_01393"/>
    </source>
</evidence>
<evidence type="ECO:0000256" key="4">
    <source>
        <dbReference type="ARBA" id="ARBA00022547"/>
    </source>
</evidence>
<dbReference type="SUPFAM" id="SSF81336">
    <property type="entry name" value="F1F0 ATP synthase subunit A"/>
    <property type="match status" value="1"/>
</dbReference>
<evidence type="ECO:0000256" key="9">
    <source>
        <dbReference type="ARBA" id="ARBA00023136"/>
    </source>
</evidence>
<dbReference type="GO" id="GO:0046933">
    <property type="term" value="F:proton-transporting ATP synthase activity, rotational mechanism"/>
    <property type="evidence" value="ECO:0007669"/>
    <property type="project" value="UniProtKB-UniRule"/>
</dbReference>
<dbReference type="GO" id="GO:0042777">
    <property type="term" value="P:proton motive force-driven plasma membrane ATP synthesis"/>
    <property type="evidence" value="ECO:0007669"/>
    <property type="project" value="TreeGrafter"/>
</dbReference>
<sequence>MNGSSPLITIGGLTFNIANCLSTFIAALLVFILFFALSRKIEMRPGKAQNVLEWIVDFTNGIVKSMIPEKSQAQPIMFYVFVMFAFIFVANQLGLILEVAIGGQTYIKSPTSSPIVTMSLGTISLVLAQFYCVQQRGIKGYLHHYAEPMWGLTPINILEEFTNFLTLSLRLYGNIFAGEVLLDLIVKMASSYGIVTWIPSLLISMVWQGFSVFIGAIQAYVFVTLSTVYISHKIVTE</sequence>
<keyword evidence="8 11" id="KW-0406">Ion transport</keyword>
<keyword evidence="11" id="KW-1003">Cell membrane</keyword>
<dbReference type="EMBL" id="JXBZ01000008">
    <property type="protein sequence ID" value="KJY48663.1"/>
    <property type="molecule type" value="Genomic_DNA"/>
</dbReference>
<keyword evidence="9 11" id="KW-0472">Membrane</keyword>
<dbReference type="InterPro" id="IPR023011">
    <property type="entry name" value="ATP_synth_F0_asu_AS"/>
</dbReference>
<keyword evidence="4 11" id="KW-0138">CF(0)</keyword>
<dbReference type="NCBIfam" id="TIGR01131">
    <property type="entry name" value="ATP_synt_6_or_A"/>
    <property type="match status" value="1"/>
</dbReference>
<feature type="transmembrane region" description="Helical" evidence="11">
    <location>
        <begin position="12"/>
        <end position="37"/>
    </location>
</feature>
<dbReference type="HAMAP" id="MF_01393">
    <property type="entry name" value="ATP_synth_a_bact"/>
    <property type="match status" value="1"/>
</dbReference>
<dbReference type="InterPro" id="IPR045082">
    <property type="entry name" value="ATP_syn_F0_a_bact/chloroplast"/>
</dbReference>
<accession>A0A0F4KRI8</accession>
<dbReference type="OrthoDB" id="9789241at2"/>
<evidence type="ECO:0000256" key="12">
    <source>
        <dbReference type="RuleBase" id="RU000483"/>
    </source>
</evidence>
<feature type="transmembrane region" description="Helical" evidence="11">
    <location>
        <begin position="210"/>
        <end position="230"/>
    </location>
</feature>
<gene>
    <name evidence="11 13" type="primary">atpB</name>
    <name evidence="13" type="ORF">JG29_10690</name>
</gene>
<dbReference type="PANTHER" id="PTHR42823:SF3">
    <property type="entry name" value="ATP SYNTHASE SUBUNIT A, CHLOROPLASTIC"/>
    <property type="match status" value="1"/>
</dbReference>
<evidence type="ECO:0000256" key="8">
    <source>
        <dbReference type="ARBA" id="ARBA00023065"/>
    </source>
</evidence>
<keyword evidence="3 11" id="KW-0813">Transport</keyword>
<feature type="transmembrane region" description="Helical" evidence="11">
    <location>
        <begin position="115"/>
        <end position="133"/>
    </location>
</feature>
<dbReference type="PATRIC" id="fig|1218508.4.peg.1054"/>
<evidence type="ECO:0000313" key="14">
    <source>
        <dbReference type="Proteomes" id="UP000033695"/>
    </source>
</evidence>
<dbReference type="STRING" id="1218508.JG29_10690"/>
<keyword evidence="7 11" id="KW-1133">Transmembrane helix</keyword>
<dbReference type="Gene3D" id="1.20.120.220">
    <property type="entry name" value="ATP synthase, F0 complex, subunit A"/>
    <property type="match status" value="1"/>
</dbReference>
<dbReference type="NCBIfam" id="NF004479">
    <property type="entry name" value="PRK05815.1-4"/>
    <property type="match status" value="1"/>
</dbReference>